<evidence type="ECO:0000313" key="3">
    <source>
        <dbReference type="Proteomes" id="UP000037510"/>
    </source>
</evidence>
<name>A0A0L7LBK9_OPEBR</name>
<protein>
    <submittedName>
        <fullName evidence="2">Gag-pol polyprotein</fullName>
    </submittedName>
</protein>
<proteinExistence type="predicted"/>
<comment type="caution">
    <text evidence="2">The sequence shown here is derived from an EMBL/GenBank/DDBJ whole genome shotgun (WGS) entry which is preliminary data.</text>
</comment>
<dbReference type="Proteomes" id="UP000037510">
    <property type="component" value="Unassembled WGS sequence"/>
</dbReference>
<reference evidence="2 3" key="1">
    <citation type="journal article" date="2015" name="Genome Biol. Evol.">
        <title>The genome of winter moth (Operophtera brumata) provides a genomic perspective on sexual dimorphism and phenology.</title>
        <authorList>
            <person name="Derks M.F."/>
            <person name="Smit S."/>
            <person name="Salis L."/>
            <person name="Schijlen E."/>
            <person name="Bossers A."/>
            <person name="Mateman C."/>
            <person name="Pijl A.S."/>
            <person name="de Ridder D."/>
            <person name="Groenen M.A."/>
            <person name="Visser M.E."/>
            <person name="Megens H.J."/>
        </authorList>
    </citation>
    <scope>NUCLEOTIDE SEQUENCE [LARGE SCALE GENOMIC DNA]</scope>
    <source>
        <strain evidence="2">WM2013NL</strain>
        <tissue evidence="2">Head and thorax</tissue>
    </source>
</reference>
<dbReference type="PANTHER" id="PTHR47331:SF1">
    <property type="entry name" value="GAG-LIKE PROTEIN"/>
    <property type="match status" value="1"/>
</dbReference>
<dbReference type="PANTHER" id="PTHR47331">
    <property type="entry name" value="PHD-TYPE DOMAIN-CONTAINING PROTEIN"/>
    <property type="match status" value="1"/>
</dbReference>
<keyword evidence="3" id="KW-1185">Reference proteome</keyword>
<organism evidence="2 3">
    <name type="scientific">Operophtera brumata</name>
    <name type="common">Winter moth</name>
    <name type="synonym">Phalaena brumata</name>
    <dbReference type="NCBI Taxonomy" id="104452"/>
    <lineage>
        <taxon>Eukaryota</taxon>
        <taxon>Metazoa</taxon>
        <taxon>Ecdysozoa</taxon>
        <taxon>Arthropoda</taxon>
        <taxon>Hexapoda</taxon>
        <taxon>Insecta</taxon>
        <taxon>Pterygota</taxon>
        <taxon>Neoptera</taxon>
        <taxon>Endopterygota</taxon>
        <taxon>Lepidoptera</taxon>
        <taxon>Glossata</taxon>
        <taxon>Ditrysia</taxon>
        <taxon>Geometroidea</taxon>
        <taxon>Geometridae</taxon>
        <taxon>Larentiinae</taxon>
        <taxon>Operophtera</taxon>
    </lineage>
</organism>
<evidence type="ECO:0000256" key="1">
    <source>
        <dbReference type="SAM" id="MobiDB-lite"/>
    </source>
</evidence>
<dbReference type="AlphaFoldDB" id="A0A0L7LBK9"/>
<feature type="region of interest" description="Disordered" evidence="1">
    <location>
        <begin position="227"/>
        <end position="272"/>
    </location>
</feature>
<dbReference type="Pfam" id="PF03564">
    <property type="entry name" value="DUF1759"/>
    <property type="match status" value="1"/>
</dbReference>
<feature type="non-terminal residue" evidence="2">
    <location>
        <position position="538"/>
    </location>
</feature>
<gene>
    <name evidence="2" type="ORF">OBRU01_11693</name>
</gene>
<dbReference type="InterPro" id="IPR005312">
    <property type="entry name" value="DUF1759"/>
</dbReference>
<evidence type="ECO:0000313" key="2">
    <source>
        <dbReference type="EMBL" id="KOB72873.1"/>
    </source>
</evidence>
<dbReference type="STRING" id="104452.A0A0L7LBK9"/>
<accession>A0A0L7LBK9</accession>
<sequence length="538" mass="61571">MATESEKANIKLRELNVKRSSIKGQITKFKNYLGTLGEEELNSIELAELSLRLNRFEGLSTKYDDLQSEIEVLNSKHLDDEIDEREGIEQDIISCIASAKRLIDNTNMQIETRRNTAWALLCERYDNKRLLINYHISELFNVQPITRESERSLRYLVDHVTKNLRALASLGQPTDKWDILLIYMLSSKLDTHSLRKWEEQRNSFDDVPTLDQFNKFLTDRSDVLESLNRNKYDNPTRIQQPSTARPNQGSHAQQSNAHNRPQVNNNPYSNNKHERTSYVKAFASANQNAQRKFECVICNDAHKVYQCPIFRNNNYNEKMAEVGKHNLCVNCLRQGHDIAECRLGPCMVCNKRHNTLLHHDTASQPASSATSHPATSAASHSATSAESVVTFSKQCPNEVILSTAIIEVSNPLTSKTEKVRALLDCGKPVIIFENYSRLSKLQRSFAYIKRFIFNLRNPLDKRSGSLTTNELKDSFRHLCSVAQSQCFPIEYKMLKHNLPLNSKSKILSLSPFLDENNIIRVGGRIDASNYPYEKKHPI</sequence>
<feature type="compositionally biased region" description="Polar residues" evidence="1">
    <location>
        <begin position="236"/>
        <end position="270"/>
    </location>
</feature>
<dbReference type="EMBL" id="JTDY01001792">
    <property type="protein sequence ID" value="KOB72873.1"/>
    <property type="molecule type" value="Genomic_DNA"/>
</dbReference>